<reference evidence="1" key="1">
    <citation type="journal article" date="2015" name="Nature">
        <title>Complex archaea that bridge the gap between prokaryotes and eukaryotes.</title>
        <authorList>
            <person name="Spang A."/>
            <person name="Saw J.H."/>
            <person name="Jorgensen S.L."/>
            <person name="Zaremba-Niedzwiedzka K."/>
            <person name="Martijn J."/>
            <person name="Lind A.E."/>
            <person name="van Eijk R."/>
            <person name="Schleper C."/>
            <person name="Guy L."/>
            <person name="Ettema T.J."/>
        </authorList>
    </citation>
    <scope>NUCLEOTIDE SEQUENCE</scope>
</reference>
<evidence type="ECO:0000313" key="1">
    <source>
        <dbReference type="EMBL" id="KKL74601.1"/>
    </source>
</evidence>
<protein>
    <submittedName>
        <fullName evidence="1">Uncharacterized protein</fullName>
    </submittedName>
</protein>
<gene>
    <name evidence="1" type="ORF">LCGC14_2063290</name>
</gene>
<accession>A0A0F9F7W6</accession>
<dbReference type="NCBIfam" id="NF033394">
    <property type="entry name" value="capsid_maj_Podo"/>
    <property type="match status" value="1"/>
</dbReference>
<dbReference type="AlphaFoldDB" id="A0A0F9F7W6"/>
<proteinExistence type="predicted"/>
<sequence>MLTWLERRTNTGKEQVINLIGDKTEELRQDLANRWATDLYTTNPNGNGFIALPVIVDSSDSYAGISVSDASAWASTEDNAETELKLYGSNSISEFISDCTLGPDFPNFHLTTLDLESKFESLIEPQKRYEDVTMADAGFRNTTFRGAPVFGDFHAPAGVWYGLTMNRDIWQLRHHPEEDFAVSKWKELFPQFPKNLGKMCTWMGNLICKCRFVNFKMTALDYTV</sequence>
<name>A0A0F9F7W6_9ZZZZ</name>
<comment type="caution">
    <text evidence="1">The sequence shown here is derived from an EMBL/GenBank/DDBJ whole genome shotgun (WGS) entry which is preliminary data.</text>
</comment>
<organism evidence="1">
    <name type="scientific">marine sediment metagenome</name>
    <dbReference type="NCBI Taxonomy" id="412755"/>
    <lineage>
        <taxon>unclassified sequences</taxon>
        <taxon>metagenomes</taxon>
        <taxon>ecological metagenomes</taxon>
    </lineage>
</organism>
<dbReference type="InterPro" id="IPR049718">
    <property type="entry name" value="AKO59007-like"/>
</dbReference>
<dbReference type="EMBL" id="LAZR01024597">
    <property type="protein sequence ID" value="KKL74601.1"/>
    <property type="molecule type" value="Genomic_DNA"/>
</dbReference>